<keyword evidence="1" id="KW-0175">Coiled coil</keyword>
<dbReference type="AlphaFoldDB" id="A0A0M7AQJ3"/>
<protein>
    <submittedName>
        <fullName evidence="3">Inner membrane protein YiaV</fullName>
    </submittedName>
</protein>
<evidence type="ECO:0000313" key="3">
    <source>
        <dbReference type="EMBL" id="CTQ76686.1"/>
    </source>
</evidence>
<dbReference type="PANTHER" id="PTHR30367:SF12">
    <property type="entry name" value="P-HYDROXYBENZOIC ACID EFFLUX PUMP SUBUNIT AAEA"/>
    <property type="match status" value="1"/>
</dbReference>
<dbReference type="InterPro" id="IPR050393">
    <property type="entry name" value="MFP_Efflux_Pump"/>
</dbReference>
<dbReference type="Proteomes" id="UP000053235">
    <property type="component" value="Unassembled WGS sequence"/>
</dbReference>
<name>A0A0M7AQJ3_9HYPH</name>
<organism evidence="3 4">
    <name type="scientific">Roseibium alexandrii</name>
    <dbReference type="NCBI Taxonomy" id="388408"/>
    <lineage>
        <taxon>Bacteria</taxon>
        <taxon>Pseudomonadati</taxon>
        <taxon>Pseudomonadota</taxon>
        <taxon>Alphaproteobacteria</taxon>
        <taxon>Hyphomicrobiales</taxon>
        <taxon>Stappiaceae</taxon>
        <taxon>Roseibium</taxon>
    </lineage>
</organism>
<dbReference type="SUPFAM" id="SSF111369">
    <property type="entry name" value="HlyD-like secretion proteins"/>
    <property type="match status" value="1"/>
</dbReference>
<feature type="domain" description="Multidrug resistance protein MdtA-like barrel-sandwich hybrid" evidence="2">
    <location>
        <begin position="73"/>
        <end position="250"/>
    </location>
</feature>
<dbReference type="OrthoDB" id="7929252at2"/>
<evidence type="ECO:0000313" key="4">
    <source>
        <dbReference type="Proteomes" id="UP000053235"/>
    </source>
</evidence>
<dbReference type="RefSeq" id="WP_055673856.1">
    <property type="nucleotide sequence ID" value="NZ_CXWD01000028.1"/>
</dbReference>
<keyword evidence="4" id="KW-1185">Reference proteome</keyword>
<dbReference type="InterPro" id="IPR058625">
    <property type="entry name" value="MdtA-like_BSH"/>
</dbReference>
<accession>A0A0M7AQJ3</accession>
<proteinExistence type="predicted"/>
<gene>
    <name evidence="3" type="primary">yiaV_5</name>
    <name evidence="3" type="ORF">LAX5112_04673</name>
</gene>
<evidence type="ECO:0000256" key="1">
    <source>
        <dbReference type="SAM" id="Coils"/>
    </source>
</evidence>
<dbReference type="Gene3D" id="1.10.287.470">
    <property type="entry name" value="Helix hairpin bin"/>
    <property type="match status" value="1"/>
</dbReference>
<dbReference type="Gene3D" id="2.40.50.100">
    <property type="match status" value="1"/>
</dbReference>
<reference evidence="4" key="1">
    <citation type="submission" date="2015-07" db="EMBL/GenBank/DDBJ databases">
        <authorList>
            <person name="Rodrigo-Torres Lidia"/>
            <person name="Arahal R.David."/>
        </authorList>
    </citation>
    <scope>NUCLEOTIDE SEQUENCE [LARGE SCALE GENOMIC DNA]</scope>
    <source>
        <strain evidence="4">CECT 5112</strain>
    </source>
</reference>
<feature type="coiled-coil region" evidence="1">
    <location>
        <begin position="107"/>
        <end position="231"/>
    </location>
</feature>
<dbReference type="EMBL" id="CXWD01000028">
    <property type="protein sequence ID" value="CTQ76686.1"/>
    <property type="molecule type" value="Genomic_DNA"/>
</dbReference>
<sequence length="410" mass="45231">MLEFLLCSVFTILPDYLYRRYVQGKRWGKELTTFSIWYELRLGITTCLILTVGLLTAIFYYHPTTTNVTSFFRTVTILPEKSGRVVEVLVENNQHVDEGDVLFRLDSQLQKVAVEEAQRKLAELEAQISVSAEDLAAAEGLVQTAAGQLEEIRDQLARKRVISERNSTVVSEAEIERLENLLASRQGKLAAAMSNMRAVKARIEILLPAQLASAEVSLERSEVELDKTNIRAGISGIVEQFALQPGDFVSGVLRPAGILVPDGSGVEEFQAGFNQITAQVIKPDMLAEITCFSKPFAIIPMRVKEVQNVLASGQFRPTDQLVDPQDRPRPGTLTVIMEPLYPGQAKDIPPGSKCIANAYTNNHDLIASGELGTGEFLFYHAVDAVGIVHALILRIQALMFPIQTLVLTGH</sequence>
<dbReference type="Pfam" id="PF25917">
    <property type="entry name" value="BSH_RND"/>
    <property type="match status" value="1"/>
</dbReference>
<dbReference type="PANTHER" id="PTHR30367">
    <property type="entry name" value="P-HYDROXYBENZOIC ACID EFFLUX PUMP SUBUNIT AAEA-RELATED"/>
    <property type="match status" value="1"/>
</dbReference>
<evidence type="ECO:0000259" key="2">
    <source>
        <dbReference type="Pfam" id="PF25917"/>
    </source>
</evidence>
<dbReference type="STRING" id="388408.LAX5112_04673"/>